<dbReference type="EMBL" id="JBEPMM010000008">
    <property type="protein sequence ID" value="MET3693525.1"/>
    <property type="molecule type" value="Genomic_DNA"/>
</dbReference>
<organism evidence="1 2">
    <name type="scientific">Methylobacterium goesingense</name>
    <dbReference type="NCBI Taxonomy" id="243690"/>
    <lineage>
        <taxon>Bacteria</taxon>
        <taxon>Pseudomonadati</taxon>
        <taxon>Pseudomonadota</taxon>
        <taxon>Alphaproteobacteria</taxon>
        <taxon>Hyphomicrobiales</taxon>
        <taxon>Methylobacteriaceae</taxon>
        <taxon>Methylobacterium</taxon>
    </lineage>
</organism>
<dbReference type="Proteomes" id="UP001549145">
    <property type="component" value="Unassembled WGS sequence"/>
</dbReference>
<keyword evidence="2" id="KW-1185">Reference proteome</keyword>
<comment type="caution">
    <text evidence="1">The sequence shown here is derived from an EMBL/GenBank/DDBJ whole genome shotgun (WGS) entry which is preliminary data.</text>
</comment>
<accession>A0ABV2L9X2</accession>
<gene>
    <name evidence="1" type="ORF">ABID43_003075</name>
</gene>
<name>A0ABV2L9X2_9HYPH</name>
<protein>
    <submittedName>
        <fullName evidence="1">Uncharacterized protein</fullName>
    </submittedName>
</protein>
<reference evidence="1 2" key="1">
    <citation type="submission" date="2024-06" db="EMBL/GenBank/DDBJ databases">
        <title>Genomic Encyclopedia of Type Strains, Phase IV (KMG-IV): sequencing the most valuable type-strain genomes for metagenomic binning, comparative biology and taxonomic classification.</title>
        <authorList>
            <person name="Goeker M."/>
        </authorList>
    </citation>
    <scope>NUCLEOTIDE SEQUENCE [LARGE SCALE GENOMIC DNA]</scope>
    <source>
        <strain evidence="1 2">DSM 21331</strain>
    </source>
</reference>
<proteinExistence type="predicted"/>
<evidence type="ECO:0000313" key="2">
    <source>
        <dbReference type="Proteomes" id="UP001549145"/>
    </source>
</evidence>
<evidence type="ECO:0000313" key="1">
    <source>
        <dbReference type="EMBL" id="MET3693525.1"/>
    </source>
</evidence>
<sequence length="38" mass="4008">MLWFTLGTVGGLAIAGTAAVFVKQAIIDRANCDTDGYF</sequence>